<dbReference type="EMBL" id="RWGY01000009">
    <property type="protein sequence ID" value="TVU35368.1"/>
    <property type="molecule type" value="Genomic_DNA"/>
</dbReference>
<dbReference type="AlphaFoldDB" id="A0A5J9VI25"/>
<evidence type="ECO:0000313" key="2">
    <source>
        <dbReference type="Proteomes" id="UP000324897"/>
    </source>
</evidence>
<name>A0A5J9VI25_9POAL</name>
<evidence type="ECO:0000313" key="1">
    <source>
        <dbReference type="EMBL" id="TVU35368.1"/>
    </source>
</evidence>
<proteinExistence type="predicted"/>
<dbReference type="Gramene" id="TVU35368">
    <property type="protein sequence ID" value="TVU35368"/>
    <property type="gene ID" value="EJB05_17255"/>
</dbReference>
<sequence length="56" mass="6055">MLSQSDELNLTIAFCSNKAYGANAGKGAIEHGSSGSTNPQQNRETLYGYFSLQHFV</sequence>
<accession>A0A5J9VI25</accession>
<keyword evidence="2" id="KW-1185">Reference proteome</keyword>
<dbReference type="Proteomes" id="UP000324897">
    <property type="component" value="Unassembled WGS sequence"/>
</dbReference>
<protein>
    <submittedName>
        <fullName evidence="1">Uncharacterized protein</fullName>
    </submittedName>
</protein>
<organism evidence="1 2">
    <name type="scientific">Eragrostis curvula</name>
    <name type="common">weeping love grass</name>
    <dbReference type="NCBI Taxonomy" id="38414"/>
    <lineage>
        <taxon>Eukaryota</taxon>
        <taxon>Viridiplantae</taxon>
        <taxon>Streptophyta</taxon>
        <taxon>Embryophyta</taxon>
        <taxon>Tracheophyta</taxon>
        <taxon>Spermatophyta</taxon>
        <taxon>Magnoliopsida</taxon>
        <taxon>Liliopsida</taxon>
        <taxon>Poales</taxon>
        <taxon>Poaceae</taxon>
        <taxon>PACMAD clade</taxon>
        <taxon>Chloridoideae</taxon>
        <taxon>Eragrostideae</taxon>
        <taxon>Eragrostidinae</taxon>
        <taxon>Eragrostis</taxon>
    </lineage>
</organism>
<reference evidence="1 2" key="1">
    <citation type="journal article" date="2019" name="Sci. Rep.">
        <title>A high-quality genome of Eragrostis curvula grass provides insights into Poaceae evolution and supports new strategies to enhance forage quality.</title>
        <authorList>
            <person name="Carballo J."/>
            <person name="Santos B.A.C.M."/>
            <person name="Zappacosta D."/>
            <person name="Garbus I."/>
            <person name="Selva J.P."/>
            <person name="Gallo C.A."/>
            <person name="Diaz A."/>
            <person name="Albertini E."/>
            <person name="Caccamo M."/>
            <person name="Echenique V."/>
        </authorList>
    </citation>
    <scope>NUCLEOTIDE SEQUENCE [LARGE SCALE GENOMIC DNA]</scope>
    <source>
        <strain evidence="2">cv. Victoria</strain>
        <tissue evidence="1">Leaf</tissue>
    </source>
</reference>
<comment type="caution">
    <text evidence="1">The sequence shown here is derived from an EMBL/GenBank/DDBJ whole genome shotgun (WGS) entry which is preliminary data.</text>
</comment>
<gene>
    <name evidence="1" type="ORF">EJB05_17255</name>
</gene>